<dbReference type="Gene3D" id="1.10.150.130">
    <property type="match status" value="1"/>
</dbReference>
<dbReference type="CDD" id="cd00796">
    <property type="entry name" value="INT_Rci_Hp1_C"/>
    <property type="match status" value="1"/>
</dbReference>
<evidence type="ECO:0000256" key="4">
    <source>
        <dbReference type="ARBA" id="ARBA00023172"/>
    </source>
</evidence>
<keyword evidence="2" id="KW-0229">DNA integration</keyword>
<dbReference type="PROSITE" id="PS51898">
    <property type="entry name" value="TYR_RECOMBINASE"/>
    <property type="match status" value="1"/>
</dbReference>
<protein>
    <submittedName>
        <fullName evidence="6">Site-specific integrase</fullName>
    </submittedName>
</protein>
<dbReference type="InterPro" id="IPR013762">
    <property type="entry name" value="Integrase-like_cat_sf"/>
</dbReference>
<dbReference type="Gene3D" id="1.10.443.10">
    <property type="entry name" value="Intergrase catalytic core"/>
    <property type="match status" value="1"/>
</dbReference>
<gene>
    <name evidence="6" type="ORF">D1224_09590</name>
</gene>
<dbReference type="RefSeq" id="WP_119379655.1">
    <property type="nucleotide sequence ID" value="NZ_QWGB01000005.1"/>
</dbReference>
<keyword evidence="4" id="KW-0233">DNA recombination</keyword>
<evidence type="ECO:0000256" key="2">
    <source>
        <dbReference type="ARBA" id="ARBA00022908"/>
    </source>
</evidence>
<evidence type="ECO:0000313" key="6">
    <source>
        <dbReference type="EMBL" id="RIJ24465.1"/>
    </source>
</evidence>
<name>A0A399R2M5_9PROT</name>
<keyword evidence="7" id="KW-1185">Reference proteome</keyword>
<dbReference type="Pfam" id="PF13356">
    <property type="entry name" value="Arm-DNA-bind_3"/>
    <property type="match status" value="1"/>
</dbReference>
<organism evidence="6 7">
    <name type="scientific">Henriciella barbarensis</name>
    <dbReference type="NCBI Taxonomy" id="86342"/>
    <lineage>
        <taxon>Bacteria</taxon>
        <taxon>Pseudomonadati</taxon>
        <taxon>Pseudomonadota</taxon>
        <taxon>Alphaproteobacteria</taxon>
        <taxon>Hyphomonadales</taxon>
        <taxon>Hyphomonadaceae</taxon>
        <taxon>Henriciella</taxon>
    </lineage>
</organism>
<dbReference type="InterPro" id="IPR025166">
    <property type="entry name" value="Integrase_DNA_bind_dom"/>
</dbReference>
<dbReference type="SUPFAM" id="SSF56349">
    <property type="entry name" value="DNA breaking-rejoining enzymes"/>
    <property type="match status" value="1"/>
</dbReference>
<dbReference type="OrthoDB" id="6388170at2"/>
<dbReference type="Pfam" id="PF14659">
    <property type="entry name" value="Phage_int_SAM_3"/>
    <property type="match status" value="1"/>
</dbReference>
<evidence type="ECO:0000259" key="5">
    <source>
        <dbReference type="PROSITE" id="PS51898"/>
    </source>
</evidence>
<dbReference type="Gene3D" id="3.30.160.390">
    <property type="entry name" value="Integrase, DNA-binding domain"/>
    <property type="match status" value="1"/>
</dbReference>
<evidence type="ECO:0000313" key="7">
    <source>
        <dbReference type="Proteomes" id="UP000265431"/>
    </source>
</evidence>
<dbReference type="InterPro" id="IPR002104">
    <property type="entry name" value="Integrase_catalytic"/>
</dbReference>
<keyword evidence="3" id="KW-0238">DNA-binding</keyword>
<dbReference type="InterPro" id="IPR010998">
    <property type="entry name" value="Integrase_recombinase_N"/>
</dbReference>
<dbReference type="PANTHER" id="PTHR30629">
    <property type="entry name" value="PROPHAGE INTEGRASE"/>
    <property type="match status" value="1"/>
</dbReference>
<proteinExistence type="inferred from homology"/>
<dbReference type="InterPro" id="IPR004107">
    <property type="entry name" value="Integrase_SAM-like_N"/>
</dbReference>
<dbReference type="InterPro" id="IPR011010">
    <property type="entry name" value="DNA_brk_join_enz"/>
</dbReference>
<dbReference type="GO" id="GO:0006310">
    <property type="term" value="P:DNA recombination"/>
    <property type="evidence" value="ECO:0007669"/>
    <property type="project" value="UniProtKB-KW"/>
</dbReference>
<dbReference type="GO" id="GO:0003677">
    <property type="term" value="F:DNA binding"/>
    <property type="evidence" value="ECO:0007669"/>
    <property type="project" value="UniProtKB-KW"/>
</dbReference>
<comment type="caution">
    <text evidence="6">The sequence shown here is derived from an EMBL/GenBank/DDBJ whole genome shotgun (WGS) entry which is preliminary data.</text>
</comment>
<comment type="similarity">
    <text evidence="1">Belongs to the 'phage' integrase family.</text>
</comment>
<evidence type="ECO:0000256" key="3">
    <source>
        <dbReference type="ARBA" id="ARBA00023125"/>
    </source>
</evidence>
<reference evidence="6 7" key="1">
    <citation type="submission" date="2018-08" db="EMBL/GenBank/DDBJ databases">
        <title>Henriciella mobilis sp. nov., isolated from seawater.</title>
        <authorList>
            <person name="Cheng H."/>
            <person name="Wu Y.-H."/>
            <person name="Xu X.-W."/>
            <person name="Guo L.-L."/>
        </authorList>
    </citation>
    <scope>NUCLEOTIDE SEQUENCE [LARGE SCALE GENOMIC DNA]</scope>
    <source>
        <strain evidence="6 7">CCUG66934</strain>
    </source>
</reference>
<dbReference type="EMBL" id="QWGB01000005">
    <property type="protein sequence ID" value="RIJ24465.1"/>
    <property type="molecule type" value="Genomic_DNA"/>
</dbReference>
<dbReference type="GO" id="GO:0015074">
    <property type="term" value="P:DNA integration"/>
    <property type="evidence" value="ECO:0007669"/>
    <property type="project" value="UniProtKB-KW"/>
</dbReference>
<accession>A0A399R2M5</accession>
<dbReference type="PANTHER" id="PTHR30629:SF2">
    <property type="entry name" value="PROPHAGE INTEGRASE INTS-RELATED"/>
    <property type="match status" value="1"/>
</dbReference>
<sequence>MPNAKRREKLTKTMVEKLQPEEKEFTVWDIEVKSFFVRVLPSGTKSFGVFYRDERGRQHKRSFGRFPDIRVSDAREKASFVRSDIKRGYDQFEEQNKKRGIPSLSDYWTVYLNDHAKPNKAARSVQEDESLWKNRLAPTFGHLSLDEISKASVRRWHKSEPKRFTAANRALMLLSKMMNMAIDDELIERNPCKGIDHFPEKAREYVPTKAELQKFYEAIGADQDRGAATMTELLFYTGGRRGEALNATWKEFDLDKGVWIVPAEHIKNGKRLKQRIRRRLPPAAVELLREWQYESGCSSGYVFPSLTDPNKPRYDIKAFWNRVRKRSGLSEFRTHDIRHTFASLALEQGYSLAQIGAELGHRSPQTTLRYAHRDFTSANSPASGVAEVLGMAIKATDS</sequence>
<feature type="domain" description="Tyr recombinase" evidence="5">
    <location>
        <begin position="201"/>
        <end position="383"/>
    </location>
</feature>
<dbReference type="AlphaFoldDB" id="A0A399R2M5"/>
<dbReference type="InterPro" id="IPR050808">
    <property type="entry name" value="Phage_Integrase"/>
</dbReference>
<dbReference type="InterPro" id="IPR038488">
    <property type="entry name" value="Integrase_DNA-bd_sf"/>
</dbReference>
<evidence type="ECO:0000256" key="1">
    <source>
        <dbReference type="ARBA" id="ARBA00008857"/>
    </source>
</evidence>
<dbReference type="Pfam" id="PF00589">
    <property type="entry name" value="Phage_integrase"/>
    <property type="match status" value="1"/>
</dbReference>
<dbReference type="Proteomes" id="UP000265431">
    <property type="component" value="Unassembled WGS sequence"/>
</dbReference>